<evidence type="ECO:0000313" key="1">
    <source>
        <dbReference type="EMBL" id="JAC58684.1"/>
    </source>
</evidence>
<feature type="non-terminal residue" evidence="1">
    <location>
        <position position="1"/>
    </location>
</feature>
<name>A0A034WVT0_BACDO</name>
<accession>A0A034WVT0</accession>
<protein>
    <submittedName>
        <fullName evidence="1">Uncharacterized protein</fullName>
    </submittedName>
</protein>
<organism evidence="1">
    <name type="scientific">Bactrocera dorsalis</name>
    <name type="common">Oriental fruit fly</name>
    <name type="synonym">Dacus dorsalis</name>
    <dbReference type="NCBI Taxonomy" id="27457"/>
    <lineage>
        <taxon>Eukaryota</taxon>
        <taxon>Metazoa</taxon>
        <taxon>Ecdysozoa</taxon>
        <taxon>Arthropoda</taxon>
        <taxon>Hexapoda</taxon>
        <taxon>Insecta</taxon>
        <taxon>Pterygota</taxon>
        <taxon>Neoptera</taxon>
        <taxon>Endopterygota</taxon>
        <taxon>Diptera</taxon>
        <taxon>Brachycera</taxon>
        <taxon>Muscomorpha</taxon>
        <taxon>Tephritoidea</taxon>
        <taxon>Tephritidae</taxon>
        <taxon>Bactrocera</taxon>
        <taxon>Bactrocera</taxon>
    </lineage>
</organism>
<dbReference type="AlphaFoldDB" id="A0A034WVT0"/>
<proteinExistence type="predicted"/>
<sequence length="100" mass="10963">CDHNFYFGDGCGGVAAPPAAAAGATVTRLTCLRLRPQRLRLYNVLIMLMMRLCGLLASEQTIMNLLASLQQLLDVCAACQSDSEIDRLIDRAYGRMAKKK</sequence>
<reference evidence="1" key="1">
    <citation type="journal article" date="2014" name="BMC Genomics">
        <title>Characterizing the developmental transcriptome of the oriental fruit fly, Bactrocera dorsalis (Diptera: Tephritidae) through comparative genomic analysis with Drosophila melanogaster utilizing modENCODE datasets.</title>
        <authorList>
            <person name="Geib S.M."/>
            <person name="Calla B."/>
            <person name="Hall B."/>
            <person name="Hou S."/>
            <person name="Manoukis N.C."/>
        </authorList>
    </citation>
    <scope>NUCLEOTIDE SEQUENCE</scope>
    <source>
        <strain evidence="1">Punador</strain>
    </source>
</reference>
<dbReference type="EMBL" id="GAKP01000268">
    <property type="protein sequence ID" value="JAC58684.1"/>
    <property type="molecule type" value="Transcribed_RNA"/>
</dbReference>